<keyword evidence="2" id="KW-1185">Reference proteome</keyword>
<reference evidence="2" key="1">
    <citation type="journal article" date="2019" name="Int. J. Syst. Evol. Microbiol.">
        <title>The Global Catalogue of Microorganisms (GCM) 10K type strain sequencing project: providing services to taxonomists for standard genome sequencing and annotation.</title>
        <authorList>
            <consortium name="The Broad Institute Genomics Platform"/>
            <consortium name="The Broad Institute Genome Sequencing Center for Infectious Disease"/>
            <person name="Wu L."/>
            <person name="Ma J."/>
        </authorList>
    </citation>
    <scope>NUCLEOTIDE SEQUENCE [LARGE SCALE GENOMIC DNA]</scope>
    <source>
        <strain evidence="2">CGMCC 1.15461</strain>
    </source>
</reference>
<dbReference type="Proteomes" id="UP000615760">
    <property type="component" value="Unassembled WGS sequence"/>
</dbReference>
<gene>
    <name evidence="1" type="ORF">GCM10007424_26200</name>
</gene>
<proteinExistence type="predicted"/>
<evidence type="ECO:0000313" key="2">
    <source>
        <dbReference type="Proteomes" id="UP000615760"/>
    </source>
</evidence>
<evidence type="ECO:0000313" key="1">
    <source>
        <dbReference type="EMBL" id="GGB84905.1"/>
    </source>
</evidence>
<accession>A0ABQ1K6B8</accession>
<organism evidence="1 2">
    <name type="scientific">Flavobacterium suaedae</name>
    <dbReference type="NCBI Taxonomy" id="1767027"/>
    <lineage>
        <taxon>Bacteria</taxon>
        <taxon>Pseudomonadati</taxon>
        <taxon>Bacteroidota</taxon>
        <taxon>Flavobacteriia</taxon>
        <taxon>Flavobacteriales</taxon>
        <taxon>Flavobacteriaceae</taxon>
        <taxon>Flavobacterium</taxon>
    </lineage>
</organism>
<protein>
    <submittedName>
        <fullName evidence="1">Uncharacterized protein</fullName>
    </submittedName>
</protein>
<dbReference type="EMBL" id="BMJE01000007">
    <property type="protein sequence ID" value="GGB84905.1"/>
    <property type="molecule type" value="Genomic_DNA"/>
</dbReference>
<dbReference type="RefSeq" id="WP_188621764.1">
    <property type="nucleotide sequence ID" value="NZ_BMJE01000007.1"/>
</dbReference>
<dbReference type="PROSITE" id="PS51257">
    <property type="entry name" value="PROKAR_LIPOPROTEIN"/>
    <property type="match status" value="1"/>
</dbReference>
<sequence length="185" mass="21400">MRKNFYILIYIVLLISCSEDDEGNINTTGKAIATETVKSEVPRDRIVYNTFSKIETESLENLINLYKKDISTAEQGYMTNLKNMWFAILKDKLFKEGTEEQKLFFINEQLSVENNLFAINEFYSLVLNSKLLSRSEKESITKSFYNKNSTAINSIDWKTPQDKKKKQGELVYAARTSGLVFNTQQ</sequence>
<comment type="caution">
    <text evidence="1">The sequence shown here is derived from an EMBL/GenBank/DDBJ whole genome shotgun (WGS) entry which is preliminary data.</text>
</comment>
<name>A0ABQ1K6B8_9FLAO</name>